<gene>
    <name evidence="6" type="ORF">Q2T77_18190</name>
</gene>
<dbReference type="RefSeq" id="WP_301811613.1">
    <property type="nucleotide sequence ID" value="NZ_JAUJZH010000012.1"/>
</dbReference>
<reference evidence="6" key="1">
    <citation type="submission" date="2023-06" db="EMBL/GenBank/DDBJ databases">
        <authorList>
            <person name="Jiang Y."/>
            <person name="Liu Q."/>
        </authorList>
    </citation>
    <scope>NUCLEOTIDE SEQUENCE</scope>
    <source>
        <strain evidence="6">CGMCC 1.12090</strain>
    </source>
</reference>
<sequence>MNNRVLDPIDRNSEILFGLFMVLTFTGTLSVASAGPKEVRAMLLAAIGCNIAWGLVDGVMFMLRRIVGRARQAMLWRRVVSSQQPEEAHGLIAQEIGPLSDALGRQDFERTRQWMLAQPAHVAPARVLKRQDLVGGLGVFLLVFLSTFPPTLPFLFFSDLRTAMRASAAIAIVMLFLCGYEWGRYAGTPPWRAALLMVVLGVTIELIVIALGG</sequence>
<evidence type="ECO:0000313" key="7">
    <source>
        <dbReference type="Proteomes" id="UP001169027"/>
    </source>
</evidence>
<keyword evidence="2 5" id="KW-0812">Transmembrane</keyword>
<comment type="subcellular location">
    <subcellularLocation>
        <location evidence="1">Endomembrane system</location>
        <topology evidence="1">Multi-pass membrane protein</topology>
    </subcellularLocation>
</comment>
<dbReference type="InterPro" id="IPR008217">
    <property type="entry name" value="Ccc1_fam"/>
</dbReference>
<feature type="transmembrane region" description="Helical" evidence="5">
    <location>
        <begin position="133"/>
        <end position="157"/>
    </location>
</feature>
<keyword evidence="7" id="KW-1185">Reference proteome</keyword>
<name>A0ABT8S5M3_9BURK</name>
<proteinExistence type="predicted"/>
<accession>A0ABT8S5M3</accession>
<keyword evidence="3 5" id="KW-1133">Transmembrane helix</keyword>
<dbReference type="EMBL" id="JAUKVY010000012">
    <property type="protein sequence ID" value="MDO1534221.1"/>
    <property type="molecule type" value="Genomic_DNA"/>
</dbReference>
<feature type="transmembrane region" description="Helical" evidence="5">
    <location>
        <begin position="194"/>
        <end position="212"/>
    </location>
</feature>
<dbReference type="Proteomes" id="UP001169027">
    <property type="component" value="Unassembled WGS sequence"/>
</dbReference>
<evidence type="ECO:0000256" key="5">
    <source>
        <dbReference type="SAM" id="Phobius"/>
    </source>
</evidence>
<feature type="transmembrane region" description="Helical" evidence="5">
    <location>
        <begin position="163"/>
        <end position="182"/>
    </location>
</feature>
<evidence type="ECO:0000256" key="4">
    <source>
        <dbReference type="ARBA" id="ARBA00023136"/>
    </source>
</evidence>
<feature type="transmembrane region" description="Helical" evidence="5">
    <location>
        <begin position="41"/>
        <end position="63"/>
    </location>
</feature>
<organism evidence="6 7">
    <name type="scientific">Variovorax ginsengisoli</name>
    <dbReference type="NCBI Taxonomy" id="363844"/>
    <lineage>
        <taxon>Bacteria</taxon>
        <taxon>Pseudomonadati</taxon>
        <taxon>Pseudomonadota</taxon>
        <taxon>Betaproteobacteria</taxon>
        <taxon>Burkholderiales</taxon>
        <taxon>Comamonadaceae</taxon>
        <taxon>Variovorax</taxon>
    </lineage>
</organism>
<protein>
    <submittedName>
        <fullName evidence="6">VIT1/CCC1 transporter family protein</fullName>
    </submittedName>
</protein>
<comment type="caution">
    <text evidence="6">The sequence shown here is derived from an EMBL/GenBank/DDBJ whole genome shotgun (WGS) entry which is preliminary data.</text>
</comment>
<evidence type="ECO:0000313" key="6">
    <source>
        <dbReference type="EMBL" id="MDO1534221.1"/>
    </source>
</evidence>
<evidence type="ECO:0000256" key="1">
    <source>
        <dbReference type="ARBA" id="ARBA00004127"/>
    </source>
</evidence>
<dbReference type="Pfam" id="PF01988">
    <property type="entry name" value="VIT1"/>
    <property type="match status" value="1"/>
</dbReference>
<evidence type="ECO:0000256" key="2">
    <source>
        <dbReference type="ARBA" id="ARBA00022692"/>
    </source>
</evidence>
<evidence type="ECO:0000256" key="3">
    <source>
        <dbReference type="ARBA" id="ARBA00022989"/>
    </source>
</evidence>
<feature type="transmembrane region" description="Helical" evidence="5">
    <location>
        <begin position="15"/>
        <end position="35"/>
    </location>
</feature>
<keyword evidence="4 5" id="KW-0472">Membrane</keyword>